<dbReference type="AlphaFoldDB" id="A0A7H1MK96"/>
<organism evidence="1 2">
    <name type="scientific">Weissella koreensis</name>
    <dbReference type="NCBI Taxonomy" id="165096"/>
    <lineage>
        <taxon>Bacteria</taxon>
        <taxon>Bacillati</taxon>
        <taxon>Bacillota</taxon>
        <taxon>Bacilli</taxon>
        <taxon>Lactobacillales</taxon>
        <taxon>Lactobacillaceae</taxon>
        <taxon>Weissella</taxon>
    </lineage>
</organism>
<accession>A0A7H1MK96</accession>
<evidence type="ECO:0000313" key="2">
    <source>
        <dbReference type="Proteomes" id="UP000516446"/>
    </source>
</evidence>
<sequence>MKSKRSGFTMIEVLITAMLTFLILSTFAYFKPSTPTKQNWANFRRELQFEVDRARNLSQTSQVLIEGCEQKDNRAIMIQNRMKSMVYLPEGWAVYYGAISVHSGWVQPGTITLKNLKKKEFKELVFSMGWGDFDLRTP</sequence>
<gene>
    <name evidence="1" type="ORF">FY536_00710</name>
</gene>
<name>A0A7H1MK96_9LACO</name>
<protein>
    <submittedName>
        <fullName evidence="1">Type II secretion system protein</fullName>
    </submittedName>
</protein>
<keyword evidence="2" id="KW-1185">Reference proteome</keyword>
<reference evidence="1 2" key="1">
    <citation type="submission" date="2019-08" db="EMBL/GenBank/DDBJ databases">
        <authorList>
            <person name="Chang H.C."/>
            <person name="Mun S.Y."/>
        </authorList>
    </citation>
    <scope>NUCLEOTIDE SEQUENCE [LARGE SCALE GENOMIC DNA]</scope>
    <source>
        <strain evidence="1 2">SK</strain>
    </source>
</reference>
<dbReference type="Proteomes" id="UP000516446">
    <property type="component" value="Chromosome"/>
</dbReference>
<proteinExistence type="predicted"/>
<dbReference type="EMBL" id="CP043431">
    <property type="protein sequence ID" value="QNT63882.1"/>
    <property type="molecule type" value="Genomic_DNA"/>
</dbReference>
<evidence type="ECO:0000313" key="1">
    <source>
        <dbReference type="EMBL" id="QNT63882.1"/>
    </source>
</evidence>